<name>A0AAD9XK48_9ROSI</name>
<feature type="compositionally biased region" description="Polar residues" evidence="1">
    <location>
        <begin position="13"/>
        <end position="47"/>
    </location>
</feature>
<dbReference type="AlphaFoldDB" id="A0AAD9XK48"/>
<accession>A0AAD9XK48</accession>
<dbReference type="Proteomes" id="UP001280121">
    <property type="component" value="Unassembled WGS sequence"/>
</dbReference>
<sequence length="176" mass="19734">MDSFSSRRWPMMMQTQRSVKNTQIATQTSKPNNQNHPKPLTKSITVTPPTTDWCSNSNKFKLKAAMTTTSTRSDINDQEPTGSIWCINMSSPSVRGWWSTWKKNGRERAGAEAEAEGNNSWREHSRFINSKSSYLSRLGCGGTREITCTTDGKPNRCWTCTRSIVSEDNSVVATST</sequence>
<dbReference type="EMBL" id="JANJYI010000002">
    <property type="protein sequence ID" value="KAK2661066.1"/>
    <property type="molecule type" value="Genomic_DNA"/>
</dbReference>
<evidence type="ECO:0000313" key="3">
    <source>
        <dbReference type="Proteomes" id="UP001280121"/>
    </source>
</evidence>
<comment type="caution">
    <text evidence="2">The sequence shown here is derived from an EMBL/GenBank/DDBJ whole genome shotgun (WGS) entry which is preliminary data.</text>
</comment>
<organism evidence="2 3">
    <name type="scientific">Dipteronia dyeriana</name>
    <dbReference type="NCBI Taxonomy" id="168575"/>
    <lineage>
        <taxon>Eukaryota</taxon>
        <taxon>Viridiplantae</taxon>
        <taxon>Streptophyta</taxon>
        <taxon>Embryophyta</taxon>
        <taxon>Tracheophyta</taxon>
        <taxon>Spermatophyta</taxon>
        <taxon>Magnoliopsida</taxon>
        <taxon>eudicotyledons</taxon>
        <taxon>Gunneridae</taxon>
        <taxon>Pentapetalae</taxon>
        <taxon>rosids</taxon>
        <taxon>malvids</taxon>
        <taxon>Sapindales</taxon>
        <taxon>Sapindaceae</taxon>
        <taxon>Hippocastanoideae</taxon>
        <taxon>Acereae</taxon>
        <taxon>Dipteronia</taxon>
    </lineage>
</organism>
<protein>
    <submittedName>
        <fullName evidence="2">Uncharacterized protein</fullName>
    </submittedName>
</protein>
<evidence type="ECO:0000256" key="1">
    <source>
        <dbReference type="SAM" id="MobiDB-lite"/>
    </source>
</evidence>
<keyword evidence="3" id="KW-1185">Reference proteome</keyword>
<evidence type="ECO:0000313" key="2">
    <source>
        <dbReference type="EMBL" id="KAK2661066.1"/>
    </source>
</evidence>
<gene>
    <name evidence="2" type="ORF">Ddye_007599</name>
</gene>
<feature type="region of interest" description="Disordered" evidence="1">
    <location>
        <begin position="1"/>
        <end position="47"/>
    </location>
</feature>
<reference evidence="2" key="1">
    <citation type="journal article" date="2023" name="Plant J.">
        <title>Genome sequences and population genomics provide insights into the demographic history, inbreeding, and mutation load of two 'living fossil' tree species of Dipteronia.</title>
        <authorList>
            <person name="Feng Y."/>
            <person name="Comes H.P."/>
            <person name="Chen J."/>
            <person name="Zhu S."/>
            <person name="Lu R."/>
            <person name="Zhang X."/>
            <person name="Li P."/>
            <person name="Qiu J."/>
            <person name="Olsen K.M."/>
            <person name="Qiu Y."/>
        </authorList>
    </citation>
    <scope>NUCLEOTIDE SEQUENCE</scope>
    <source>
        <strain evidence="2">KIB01</strain>
    </source>
</reference>
<proteinExistence type="predicted"/>